<dbReference type="AlphaFoldDB" id="A0A498NGV5"/>
<accession>A0A498NGV5</accession>
<dbReference type="Proteomes" id="UP000290572">
    <property type="component" value="Unassembled WGS sequence"/>
</dbReference>
<reference evidence="1 2" key="1">
    <citation type="submission" date="2018-03" db="EMBL/GenBank/DDBJ databases">
        <title>Draft genome sequence of Rohu Carp (Labeo rohita).</title>
        <authorList>
            <person name="Das P."/>
            <person name="Kushwaha B."/>
            <person name="Joshi C.G."/>
            <person name="Kumar D."/>
            <person name="Nagpure N.S."/>
            <person name="Sahoo L."/>
            <person name="Das S.P."/>
            <person name="Bit A."/>
            <person name="Patnaik S."/>
            <person name="Meher P.K."/>
            <person name="Jayasankar P."/>
            <person name="Koringa P.G."/>
            <person name="Patel N.V."/>
            <person name="Hinsu A.T."/>
            <person name="Kumar R."/>
            <person name="Pandey M."/>
            <person name="Agarwal S."/>
            <person name="Srivastava S."/>
            <person name="Singh M."/>
            <person name="Iquebal M.A."/>
            <person name="Jaiswal S."/>
            <person name="Angadi U.B."/>
            <person name="Kumar N."/>
            <person name="Raza M."/>
            <person name="Shah T.M."/>
            <person name="Rai A."/>
            <person name="Jena J.K."/>
        </authorList>
    </citation>
    <scope>NUCLEOTIDE SEQUENCE [LARGE SCALE GENOMIC DNA]</scope>
    <source>
        <strain evidence="1">DASCIFA01</strain>
        <tissue evidence="1">Testis</tissue>
    </source>
</reference>
<name>A0A498NGV5_LABRO</name>
<keyword evidence="2" id="KW-1185">Reference proteome</keyword>
<evidence type="ECO:0000313" key="1">
    <source>
        <dbReference type="EMBL" id="RXN31092.1"/>
    </source>
</evidence>
<proteinExistence type="predicted"/>
<evidence type="ECO:0000313" key="2">
    <source>
        <dbReference type="Proteomes" id="UP000290572"/>
    </source>
</evidence>
<protein>
    <submittedName>
        <fullName evidence="1">Uncharacterized protein</fullName>
    </submittedName>
</protein>
<gene>
    <name evidence="1" type="ORF">ROHU_017328</name>
</gene>
<sequence>MILVSMENHGPSSTCSYLPRVCRHDEWGLLLGFLDSNVESNCSEAEEGSGSCGGLVVECAAQCLGELVI</sequence>
<organism evidence="1 2">
    <name type="scientific">Labeo rohita</name>
    <name type="common">Indian major carp</name>
    <name type="synonym">Cyprinus rohita</name>
    <dbReference type="NCBI Taxonomy" id="84645"/>
    <lineage>
        <taxon>Eukaryota</taxon>
        <taxon>Metazoa</taxon>
        <taxon>Chordata</taxon>
        <taxon>Craniata</taxon>
        <taxon>Vertebrata</taxon>
        <taxon>Euteleostomi</taxon>
        <taxon>Actinopterygii</taxon>
        <taxon>Neopterygii</taxon>
        <taxon>Teleostei</taxon>
        <taxon>Ostariophysi</taxon>
        <taxon>Cypriniformes</taxon>
        <taxon>Cyprinidae</taxon>
        <taxon>Labeoninae</taxon>
        <taxon>Labeonini</taxon>
        <taxon>Labeo</taxon>
    </lineage>
</organism>
<dbReference type="EMBL" id="QBIY01011522">
    <property type="protein sequence ID" value="RXN31092.1"/>
    <property type="molecule type" value="Genomic_DNA"/>
</dbReference>
<comment type="caution">
    <text evidence="1">The sequence shown here is derived from an EMBL/GenBank/DDBJ whole genome shotgun (WGS) entry which is preliminary data.</text>
</comment>